<dbReference type="AlphaFoldDB" id="A0A1I3ZCX7"/>
<keyword evidence="1" id="KW-0560">Oxidoreductase</keyword>
<evidence type="ECO:0000313" key="4">
    <source>
        <dbReference type="Proteomes" id="UP000198915"/>
    </source>
</evidence>
<dbReference type="InterPro" id="IPR012349">
    <property type="entry name" value="Split_barrel_FMN-bd"/>
</dbReference>
<name>A0A1I3ZCX7_9BACL</name>
<dbReference type="SUPFAM" id="SSF50475">
    <property type="entry name" value="FMN-binding split barrel"/>
    <property type="match status" value="1"/>
</dbReference>
<accession>A0A1I3ZCX7</accession>
<dbReference type="Proteomes" id="UP000198915">
    <property type="component" value="Unassembled WGS sequence"/>
</dbReference>
<organism evidence="3 4">
    <name type="scientific">Brevibacillus centrosporus</name>
    <dbReference type="NCBI Taxonomy" id="54910"/>
    <lineage>
        <taxon>Bacteria</taxon>
        <taxon>Bacillati</taxon>
        <taxon>Bacillota</taxon>
        <taxon>Bacilli</taxon>
        <taxon>Bacillales</taxon>
        <taxon>Paenibacillaceae</taxon>
        <taxon>Brevibacillus</taxon>
    </lineage>
</organism>
<dbReference type="RefSeq" id="WP_092272597.1">
    <property type="nucleotide sequence ID" value="NZ_BJOE01000022.1"/>
</dbReference>
<proteinExistence type="predicted"/>
<dbReference type="PANTHER" id="PTHR30466:SF1">
    <property type="entry name" value="FMN REDUCTASE (NADH) RUTF"/>
    <property type="match status" value="1"/>
</dbReference>
<evidence type="ECO:0000313" key="3">
    <source>
        <dbReference type="EMBL" id="SFK41842.1"/>
    </source>
</evidence>
<keyword evidence="4" id="KW-1185">Reference proteome</keyword>
<dbReference type="Gene3D" id="2.30.110.10">
    <property type="entry name" value="Electron Transport, Fmn-binding Protein, Chain A"/>
    <property type="match status" value="1"/>
</dbReference>
<gene>
    <name evidence="3" type="ORF">SAMN05518846_11319</name>
</gene>
<dbReference type="PANTHER" id="PTHR30466">
    <property type="entry name" value="FLAVIN REDUCTASE"/>
    <property type="match status" value="1"/>
</dbReference>
<dbReference type="SMART" id="SM00903">
    <property type="entry name" value="Flavin_Reduct"/>
    <property type="match status" value="1"/>
</dbReference>
<dbReference type="GO" id="GO:0006208">
    <property type="term" value="P:pyrimidine nucleobase catabolic process"/>
    <property type="evidence" value="ECO:0007669"/>
    <property type="project" value="TreeGrafter"/>
</dbReference>
<feature type="domain" description="Flavin reductase like" evidence="2">
    <location>
        <begin position="10"/>
        <end position="150"/>
    </location>
</feature>
<dbReference type="GO" id="GO:0010181">
    <property type="term" value="F:FMN binding"/>
    <property type="evidence" value="ECO:0007669"/>
    <property type="project" value="InterPro"/>
</dbReference>
<dbReference type="GeneID" id="301132869"/>
<dbReference type="GO" id="GO:0042602">
    <property type="term" value="F:riboflavin reductase (NADPH) activity"/>
    <property type="evidence" value="ECO:0007669"/>
    <property type="project" value="TreeGrafter"/>
</dbReference>
<dbReference type="Pfam" id="PF01613">
    <property type="entry name" value="Flavin_Reduct"/>
    <property type="match status" value="1"/>
</dbReference>
<reference evidence="4" key="1">
    <citation type="submission" date="2016-10" db="EMBL/GenBank/DDBJ databases">
        <authorList>
            <person name="Varghese N."/>
            <person name="Submissions S."/>
        </authorList>
    </citation>
    <scope>NUCLEOTIDE SEQUENCE [LARGE SCALE GENOMIC DNA]</scope>
    <source>
        <strain evidence="4">OK042</strain>
    </source>
</reference>
<evidence type="ECO:0000256" key="1">
    <source>
        <dbReference type="ARBA" id="ARBA00023002"/>
    </source>
</evidence>
<protein>
    <submittedName>
        <fullName evidence="3">NADH-FMN oxidoreductase RutF, flavin reductase (DIM6/NTAB) family</fullName>
    </submittedName>
</protein>
<dbReference type="STRING" id="1884381.SAMN05518846_11319"/>
<dbReference type="EMBL" id="FORT01000013">
    <property type="protein sequence ID" value="SFK41842.1"/>
    <property type="molecule type" value="Genomic_DNA"/>
</dbReference>
<evidence type="ECO:0000259" key="2">
    <source>
        <dbReference type="SMART" id="SM00903"/>
    </source>
</evidence>
<dbReference type="InterPro" id="IPR050268">
    <property type="entry name" value="NADH-dep_flavin_reductase"/>
</dbReference>
<sequence>MDDRLFRTAMGKFATGVTVITTEFEGRPYGMTANAFVSVSLNPKLVLVSVGLHAHMHNRLQQTKRYAVNILAENQQALSALFAGQKKEETEVKFDTLDSLPVLQGTIATITCNVVAEHLAGDHTLFIGEVTEIRLNEGEPLLFSQGKYRELATLQENPTH</sequence>
<dbReference type="InterPro" id="IPR002563">
    <property type="entry name" value="Flavin_Rdtase-like_dom"/>
</dbReference>